<evidence type="ECO:0000256" key="3">
    <source>
        <dbReference type="ARBA" id="ARBA00023002"/>
    </source>
</evidence>
<protein>
    <submittedName>
        <fullName evidence="5">Putative isoflavone reductase family protein</fullName>
    </submittedName>
</protein>
<dbReference type="InterPro" id="IPR045312">
    <property type="entry name" value="PCBER-like"/>
</dbReference>
<dbReference type="Proteomes" id="UP000014074">
    <property type="component" value="Unassembled WGS sequence"/>
</dbReference>
<gene>
    <name evidence="5" type="ORF">UCRPA7_4957</name>
</gene>
<dbReference type="InterPro" id="IPR016040">
    <property type="entry name" value="NAD(P)-bd_dom"/>
</dbReference>
<accession>R8BJI4</accession>
<dbReference type="GeneID" id="19325462"/>
<dbReference type="InterPro" id="IPR051609">
    <property type="entry name" value="NmrA/Isoflavone_reductase-like"/>
</dbReference>
<dbReference type="CDD" id="cd05259">
    <property type="entry name" value="PCBER_SDR_a"/>
    <property type="match status" value="1"/>
</dbReference>
<dbReference type="HOGENOM" id="CLU_044876_3_2_1"/>
<evidence type="ECO:0000313" key="5">
    <source>
        <dbReference type="EMBL" id="EON99508.1"/>
    </source>
</evidence>
<dbReference type="PANTHER" id="PTHR47706:SF1">
    <property type="entry name" value="CIPA-LIKE, PUTATIVE (AFU_ORTHOLOGUE AFUA_1G12460)-RELATED"/>
    <property type="match status" value="1"/>
</dbReference>
<evidence type="ECO:0000256" key="2">
    <source>
        <dbReference type="ARBA" id="ARBA00022857"/>
    </source>
</evidence>
<keyword evidence="6" id="KW-1185">Reference proteome</keyword>
<feature type="domain" description="NAD(P)-binding" evidence="4">
    <location>
        <begin position="12"/>
        <end position="155"/>
    </location>
</feature>
<keyword evidence="2" id="KW-0521">NADP</keyword>
<dbReference type="GO" id="GO:0016491">
    <property type="term" value="F:oxidoreductase activity"/>
    <property type="evidence" value="ECO:0007669"/>
    <property type="project" value="UniProtKB-KW"/>
</dbReference>
<evidence type="ECO:0000313" key="6">
    <source>
        <dbReference type="Proteomes" id="UP000014074"/>
    </source>
</evidence>
<dbReference type="EMBL" id="KB933146">
    <property type="protein sequence ID" value="EON99508.1"/>
    <property type="molecule type" value="Genomic_DNA"/>
</dbReference>
<reference evidence="6" key="1">
    <citation type="journal article" date="2013" name="Genome Announc.">
        <title>Draft genome sequence of the ascomycete Phaeoacremonium aleophilum strain UCR-PA7, a causal agent of the esca disease complex in grapevines.</title>
        <authorList>
            <person name="Blanco-Ulate B."/>
            <person name="Rolshausen P."/>
            <person name="Cantu D."/>
        </authorList>
    </citation>
    <scope>NUCLEOTIDE SEQUENCE [LARGE SCALE GENOMIC DNA]</scope>
    <source>
        <strain evidence="6">UCR-PA7</strain>
    </source>
</reference>
<keyword evidence="3" id="KW-0560">Oxidoreductase</keyword>
<comment type="similarity">
    <text evidence="1">Belongs to the NmrA-type oxidoreductase family. Isoflavone reductase subfamily.</text>
</comment>
<organism evidence="5 6">
    <name type="scientific">Phaeoacremonium minimum (strain UCR-PA7)</name>
    <name type="common">Esca disease fungus</name>
    <name type="synonym">Togninia minima</name>
    <dbReference type="NCBI Taxonomy" id="1286976"/>
    <lineage>
        <taxon>Eukaryota</taxon>
        <taxon>Fungi</taxon>
        <taxon>Dikarya</taxon>
        <taxon>Ascomycota</taxon>
        <taxon>Pezizomycotina</taxon>
        <taxon>Sordariomycetes</taxon>
        <taxon>Sordariomycetidae</taxon>
        <taxon>Togniniales</taxon>
        <taxon>Togniniaceae</taxon>
        <taxon>Phaeoacremonium</taxon>
    </lineage>
</organism>
<name>R8BJI4_PHAM7</name>
<dbReference type="SUPFAM" id="SSF51735">
    <property type="entry name" value="NAD(P)-binding Rossmann-fold domains"/>
    <property type="match status" value="1"/>
</dbReference>
<dbReference type="Pfam" id="PF13460">
    <property type="entry name" value="NAD_binding_10"/>
    <property type="match status" value="1"/>
</dbReference>
<evidence type="ECO:0000259" key="4">
    <source>
        <dbReference type="Pfam" id="PF13460"/>
    </source>
</evidence>
<sequence>MPHLIKKVALTGAKGSVGAKVLDALIEARFQVTVLTRKEAKHPAGVEVKVVDYSSLSSLKDAVQGQDAVIDTTQSNDSETPVRLIEASAAVGVYRFITSDFGLDPDLPGVHDVPVFARKKAAYDAVKAKFKETGMTYTVITPGLILDWNLATGFAGIQLKEKKVTFFDKGDNVMPWTTLQDIGRAGASALLKPEETLNRPVYIHNVNMTQRQMLDVAKDVLGSDGWEETSQGMTAAYKQALADMKAGNITMMTFGVQLQYCMAKKELCHPWEKDDNALVGVKEMTRDQVKQLIRDIVV</sequence>
<dbReference type="AlphaFoldDB" id="R8BJI4"/>
<evidence type="ECO:0000256" key="1">
    <source>
        <dbReference type="ARBA" id="ARBA00005725"/>
    </source>
</evidence>
<dbReference type="KEGG" id="tmn:UCRPA7_4957"/>
<dbReference type="RefSeq" id="XP_007915702.1">
    <property type="nucleotide sequence ID" value="XM_007917511.1"/>
</dbReference>
<dbReference type="PANTHER" id="PTHR47706">
    <property type="entry name" value="NMRA-LIKE FAMILY PROTEIN"/>
    <property type="match status" value="1"/>
</dbReference>
<dbReference type="OrthoDB" id="9974981at2759"/>
<dbReference type="InterPro" id="IPR036291">
    <property type="entry name" value="NAD(P)-bd_dom_sf"/>
</dbReference>
<dbReference type="Gene3D" id="3.40.50.720">
    <property type="entry name" value="NAD(P)-binding Rossmann-like Domain"/>
    <property type="match status" value="1"/>
</dbReference>
<proteinExistence type="inferred from homology"/>
<dbReference type="eggNOG" id="ENOG502R0ZZ">
    <property type="taxonomic scope" value="Eukaryota"/>
</dbReference>